<dbReference type="AlphaFoldDB" id="A0AAD9GFT4"/>
<organism evidence="3 4">
    <name type="scientific">Babesia divergens</name>
    <dbReference type="NCBI Taxonomy" id="32595"/>
    <lineage>
        <taxon>Eukaryota</taxon>
        <taxon>Sar</taxon>
        <taxon>Alveolata</taxon>
        <taxon>Apicomplexa</taxon>
        <taxon>Aconoidasida</taxon>
        <taxon>Piroplasmida</taxon>
        <taxon>Babesiidae</taxon>
        <taxon>Babesia</taxon>
    </lineage>
</organism>
<dbReference type="Proteomes" id="UP001195914">
    <property type="component" value="Unassembled WGS sequence"/>
</dbReference>
<comment type="caution">
    <text evidence="3">The sequence shown here is derived from an EMBL/GenBank/DDBJ whole genome shotgun (WGS) entry which is preliminary data.</text>
</comment>
<evidence type="ECO:0000313" key="3">
    <source>
        <dbReference type="EMBL" id="KAK1937661.1"/>
    </source>
</evidence>
<dbReference type="Gene3D" id="2.40.50.140">
    <property type="entry name" value="Nucleic acid-binding proteins"/>
    <property type="match status" value="1"/>
</dbReference>
<dbReference type="InterPro" id="IPR012340">
    <property type="entry name" value="NA-bd_OB-fold"/>
</dbReference>
<evidence type="ECO:0000259" key="2">
    <source>
        <dbReference type="Pfam" id="PF01176"/>
    </source>
</evidence>
<dbReference type="Pfam" id="PF01176">
    <property type="entry name" value="eIF-1a"/>
    <property type="match status" value="1"/>
</dbReference>
<proteinExistence type="predicted"/>
<evidence type="ECO:0000313" key="4">
    <source>
        <dbReference type="Proteomes" id="UP001195914"/>
    </source>
</evidence>
<keyword evidence="4" id="KW-1185">Reference proteome</keyword>
<name>A0AAD9GFT4_BABDI</name>
<dbReference type="EMBL" id="JAHBMH010000033">
    <property type="protein sequence ID" value="KAK1937661.1"/>
    <property type="molecule type" value="Genomic_DNA"/>
</dbReference>
<reference evidence="3" key="1">
    <citation type="journal article" date="2014" name="Nucleic Acids Res.">
        <title>The evolutionary dynamics of variant antigen genes in Babesia reveal a history of genomic innovation underlying host-parasite interaction.</title>
        <authorList>
            <person name="Jackson A.P."/>
            <person name="Otto T.D."/>
            <person name="Darby A."/>
            <person name="Ramaprasad A."/>
            <person name="Xia D."/>
            <person name="Echaide I.E."/>
            <person name="Farber M."/>
            <person name="Gahlot S."/>
            <person name="Gamble J."/>
            <person name="Gupta D."/>
            <person name="Gupta Y."/>
            <person name="Jackson L."/>
            <person name="Malandrin L."/>
            <person name="Malas T.B."/>
            <person name="Moussa E."/>
            <person name="Nair M."/>
            <person name="Reid A.J."/>
            <person name="Sanders M."/>
            <person name="Sharma J."/>
            <person name="Tracey A."/>
            <person name="Quail M.A."/>
            <person name="Weir W."/>
            <person name="Wastling J.M."/>
            <person name="Hall N."/>
            <person name="Willadsen P."/>
            <person name="Lingelbach K."/>
            <person name="Shiels B."/>
            <person name="Tait A."/>
            <person name="Berriman M."/>
            <person name="Allred D.R."/>
            <person name="Pain A."/>
        </authorList>
    </citation>
    <scope>NUCLEOTIDE SEQUENCE</scope>
    <source>
        <strain evidence="3">1802A</strain>
    </source>
</reference>
<dbReference type="SUPFAM" id="SSF50249">
    <property type="entry name" value="Nucleic acid-binding proteins"/>
    <property type="match status" value="1"/>
</dbReference>
<feature type="domain" description="S1-like" evidence="2">
    <location>
        <begin position="61"/>
        <end position="125"/>
    </location>
</feature>
<protein>
    <recommendedName>
        <fullName evidence="2">S1-like domain-containing protein</fullName>
    </recommendedName>
</protein>
<feature type="region of interest" description="Disordered" evidence="1">
    <location>
        <begin position="137"/>
        <end position="163"/>
    </location>
</feature>
<gene>
    <name evidence="3" type="ORF">X943_003720</name>
</gene>
<reference evidence="3" key="2">
    <citation type="submission" date="2021-05" db="EMBL/GenBank/DDBJ databases">
        <authorList>
            <person name="Pain A."/>
        </authorList>
    </citation>
    <scope>NUCLEOTIDE SEQUENCE</scope>
    <source>
        <strain evidence="3">1802A</strain>
    </source>
</reference>
<sequence>MYRCRTHWTYQSNAIIFIILLATATAFRTPSELSPYLTRGISPTFRLSSSSLGQIVKGNKIQAYGRVTECRGGTAYLVQIDNSDRTVLCELGGSLYRRRKLITLNARVKIEVHLLAPNKGRIIERLDSYDTLFTISRGVKEPSPEGNSKDRHDSKPQPEDPIV</sequence>
<dbReference type="InterPro" id="IPR006196">
    <property type="entry name" value="RNA-binding_domain_S1_IF1"/>
</dbReference>
<dbReference type="GO" id="GO:0003743">
    <property type="term" value="F:translation initiation factor activity"/>
    <property type="evidence" value="ECO:0007669"/>
    <property type="project" value="InterPro"/>
</dbReference>
<evidence type="ECO:0000256" key="1">
    <source>
        <dbReference type="SAM" id="MobiDB-lite"/>
    </source>
</evidence>
<dbReference type="GO" id="GO:0003723">
    <property type="term" value="F:RNA binding"/>
    <property type="evidence" value="ECO:0007669"/>
    <property type="project" value="InterPro"/>
</dbReference>
<feature type="compositionally biased region" description="Basic and acidic residues" evidence="1">
    <location>
        <begin position="138"/>
        <end position="163"/>
    </location>
</feature>
<accession>A0AAD9GFT4</accession>